<dbReference type="Gene3D" id="1.20.120.1760">
    <property type="match status" value="1"/>
</dbReference>
<evidence type="ECO:0000313" key="3">
    <source>
        <dbReference type="EMBL" id="KKN85863.1"/>
    </source>
</evidence>
<sequence length="298" mass="32758">MMFRQNPATDMENASSTRSGAKPSLRDFFTAAEKWKSTTDRWVYRYLFRPWTPYLSWALCRLGLSGNGATLLGGVCLIVGAVCLSGPWPAAWIIGAALGLFHVAFDACDGEIARVRREAGAAGDKGMTGYYLDTLMHGLETSLAAGIGYRLYVTSHMGVWPLILAAAAMVAVCTAPYLAYCKTLSVWLGKHGENPDDVHTLMGFVRGEPSIISEQRRDEIVSLRRCLLYLKQTLTTPGYFLTLPLAVCLDVFVGPLATSGDVVISWRFIWLAVYVAGKVLYSLYWGARLAVRLRELPA</sequence>
<accession>A0A0F9X308</accession>
<dbReference type="AlphaFoldDB" id="A0A0F9X308"/>
<name>A0A0F9X308_9ZZZZ</name>
<keyword evidence="2" id="KW-1133">Transmembrane helix</keyword>
<dbReference type="InterPro" id="IPR043130">
    <property type="entry name" value="CDP-OH_PTrfase_TM_dom"/>
</dbReference>
<protein>
    <recommendedName>
        <fullName evidence="4">CDP-alcohol phosphatidyltransferase</fullName>
    </recommendedName>
</protein>
<feature type="transmembrane region" description="Helical" evidence="2">
    <location>
        <begin position="158"/>
        <end position="180"/>
    </location>
</feature>
<proteinExistence type="predicted"/>
<feature type="region of interest" description="Disordered" evidence="1">
    <location>
        <begin position="1"/>
        <end position="21"/>
    </location>
</feature>
<feature type="transmembrane region" description="Helical" evidence="2">
    <location>
        <begin position="54"/>
        <end position="82"/>
    </location>
</feature>
<feature type="transmembrane region" description="Helical" evidence="2">
    <location>
        <begin position="238"/>
        <end position="258"/>
    </location>
</feature>
<organism evidence="3">
    <name type="scientific">marine sediment metagenome</name>
    <dbReference type="NCBI Taxonomy" id="412755"/>
    <lineage>
        <taxon>unclassified sequences</taxon>
        <taxon>metagenomes</taxon>
        <taxon>ecological metagenomes</taxon>
    </lineage>
</organism>
<evidence type="ECO:0008006" key="4">
    <source>
        <dbReference type="Google" id="ProtNLM"/>
    </source>
</evidence>
<feature type="compositionally biased region" description="Polar residues" evidence="1">
    <location>
        <begin position="1"/>
        <end position="19"/>
    </location>
</feature>
<feature type="transmembrane region" description="Helical" evidence="2">
    <location>
        <begin position="264"/>
        <end position="284"/>
    </location>
</feature>
<comment type="caution">
    <text evidence="3">The sequence shown here is derived from an EMBL/GenBank/DDBJ whole genome shotgun (WGS) entry which is preliminary data.</text>
</comment>
<keyword evidence="2" id="KW-0812">Transmembrane</keyword>
<evidence type="ECO:0000256" key="2">
    <source>
        <dbReference type="SAM" id="Phobius"/>
    </source>
</evidence>
<dbReference type="EMBL" id="LAZR01000154">
    <property type="protein sequence ID" value="KKN85863.1"/>
    <property type="molecule type" value="Genomic_DNA"/>
</dbReference>
<reference evidence="3" key="1">
    <citation type="journal article" date="2015" name="Nature">
        <title>Complex archaea that bridge the gap between prokaryotes and eukaryotes.</title>
        <authorList>
            <person name="Spang A."/>
            <person name="Saw J.H."/>
            <person name="Jorgensen S.L."/>
            <person name="Zaremba-Niedzwiedzka K."/>
            <person name="Martijn J."/>
            <person name="Lind A.E."/>
            <person name="van Eijk R."/>
            <person name="Schleper C."/>
            <person name="Guy L."/>
            <person name="Ettema T.J."/>
        </authorList>
    </citation>
    <scope>NUCLEOTIDE SEQUENCE</scope>
</reference>
<keyword evidence="2" id="KW-0472">Membrane</keyword>
<gene>
    <name evidence="3" type="ORF">LCGC14_0274810</name>
</gene>
<evidence type="ECO:0000256" key="1">
    <source>
        <dbReference type="SAM" id="MobiDB-lite"/>
    </source>
</evidence>